<dbReference type="RefSeq" id="WP_139227666.1">
    <property type="nucleotide sequence ID" value="NZ_FOKC01000002.1"/>
</dbReference>
<evidence type="ECO:0000313" key="2">
    <source>
        <dbReference type="EMBL" id="SFA96119.1"/>
    </source>
</evidence>
<dbReference type="Proteomes" id="UP000199113">
    <property type="component" value="Unassembled WGS sequence"/>
</dbReference>
<feature type="region of interest" description="Disordered" evidence="1">
    <location>
        <begin position="1"/>
        <end position="36"/>
    </location>
</feature>
<evidence type="ECO:0000313" key="3">
    <source>
        <dbReference type="Proteomes" id="UP000199113"/>
    </source>
</evidence>
<sequence>MGRIEPVRGHRRSSHWTPVTYGVHRPAGSTEPDEHPPYWAEEDLAGWQLLLTDVGCLTGLTALEVWGIPLPPLPDGCPVFVALAKDDPRPLRAGVHTSRHIRPPAYVVVRGLRVASVAEALTAAARWVGLVDLVAMIDAALHLGLVTMDDLEERSRSRRPGGRALRAALVLVDGDAESLWESLLRLLHVVCDIQVESQWTVYDENGAVIAVADIRLCGTTALHEYDGDEHEKAPRRVKDLRRHRKLDRAGYVRRGYTSGDVIHRAVTILEDADRALGRPHDPTRIRAWHDLLRLSLFTPAGRAAFLDRLPTASPRRRSA</sequence>
<gene>
    <name evidence="2" type="ORF">SAMN05192575_102152</name>
</gene>
<evidence type="ECO:0008006" key="4">
    <source>
        <dbReference type="Google" id="ProtNLM"/>
    </source>
</evidence>
<protein>
    <recommendedName>
        <fullName evidence="4">DUF559 domain-containing protein</fullName>
    </recommendedName>
</protein>
<dbReference type="OrthoDB" id="3173471at2"/>
<proteinExistence type="predicted"/>
<reference evidence="3" key="1">
    <citation type="submission" date="2016-10" db="EMBL/GenBank/DDBJ databases">
        <authorList>
            <person name="Varghese N."/>
            <person name="Submissions S."/>
        </authorList>
    </citation>
    <scope>NUCLEOTIDE SEQUENCE [LARGE SCALE GENOMIC DNA]</scope>
    <source>
        <strain evidence="3">CGMCC 1.10697</strain>
    </source>
</reference>
<evidence type="ECO:0000256" key="1">
    <source>
        <dbReference type="SAM" id="MobiDB-lite"/>
    </source>
</evidence>
<dbReference type="AlphaFoldDB" id="A0A1I0X501"/>
<accession>A0A1I0X501</accession>
<name>A0A1I0X501_9ACTN</name>
<dbReference type="EMBL" id="FOKC01000002">
    <property type="protein sequence ID" value="SFA96119.1"/>
    <property type="molecule type" value="Genomic_DNA"/>
</dbReference>
<organism evidence="2 3">
    <name type="scientific">Nocardioides alpinus</name>
    <dbReference type="NCBI Taxonomy" id="748909"/>
    <lineage>
        <taxon>Bacteria</taxon>
        <taxon>Bacillati</taxon>
        <taxon>Actinomycetota</taxon>
        <taxon>Actinomycetes</taxon>
        <taxon>Propionibacteriales</taxon>
        <taxon>Nocardioidaceae</taxon>
        <taxon>Nocardioides</taxon>
    </lineage>
</organism>
<dbReference type="STRING" id="748909.SAMN05192575_102152"/>